<reference evidence="1 2" key="1">
    <citation type="journal article" date="2011" name="Proc. Natl. Acad. Sci. U.S.A.">
        <title>Evolutionary erosion of yeast sex chromosomes by mating-type switching accidents.</title>
        <authorList>
            <person name="Gordon J.L."/>
            <person name="Armisen D."/>
            <person name="Proux-Wera E."/>
            <person name="Oheigeartaigh S.S."/>
            <person name="Byrne K.P."/>
            <person name="Wolfe K.H."/>
        </authorList>
    </citation>
    <scope>NUCLEOTIDE SEQUENCE [LARGE SCALE GENOMIC DNA]</scope>
    <source>
        <strain evidence="2">ATCC 10597 / BCRC 20456 / CBS 421 / NBRC 0211 / NRRL Y-12639</strain>
    </source>
</reference>
<dbReference type="RefSeq" id="XP_003667942.1">
    <property type="nucleotide sequence ID" value="XM_003667894.1"/>
</dbReference>
<accession>G0W4G1</accession>
<dbReference type="AlphaFoldDB" id="G0W4G1"/>
<dbReference type="GeneID" id="11495539"/>
<evidence type="ECO:0000313" key="2">
    <source>
        <dbReference type="Proteomes" id="UP000000689"/>
    </source>
</evidence>
<proteinExistence type="predicted"/>
<organism evidence="1 2">
    <name type="scientific">Naumovozyma dairenensis (strain ATCC 10597 / BCRC 20456 / CBS 421 / NBRC 0211 / NRRL Y-12639)</name>
    <name type="common">Saccharomyces dairenensis</name>
    <dbReference type="NCBI Taxonomy" id="1071378"/>
    <lineage>
        <taxon>Eukaryota</taxon>
        <taxon>Fungi</taxon>
        <taxon>Dikarya</taxon>
        <taxon>Ascomycota</taxon>
        <taxon>Saccharomycotina</taxon>
        <taxon>Saccharomycetes</taxon>
        <taxon>Saccharomycetales</taxon>
        <taxon>Saccharomycetaceae</taxon>
        <taxon>Naumovozyma</taxon>
    </lineage>
</organism>
<name>G0W4G1_NAUDC</name>
<evidence type="ECO:0000313" key="1">
    <source>
        <dbReference type="EMBL" id="CCD22699.1"/>
    </source>
</evidence>
<keyword evidence="2" id="KW-1185">Reference proteome</keyword>
<protein>
    <submittedName>
        <fullName evidence="1">Uncharacterized protein</fullName>
    </submittedName>
</protein>
<gene>
    <name evidence="1" type="primary">NDAI0A05440</name>
    <name evidence="1" type="ordered locus">NDAI_0A05440</name>
</gene>
<dbReference type="Proteomes" id="UP000000689">
    <property type="component" value="Chromosome 1"/>
</dbReference>
<dbReference type="EMBL" id="HE580267">
    <property type="protein sequence ID" value="CCD22699.1"/>
    <property type="molecule type" value="Genomic_DNA"/>
</dbReference>
<dbReference type="KEGG" id="ndi:NDAI_0A05440"/>
<sequence>MNHFSSQWGNGDFPIGIPRCVSQGHFRVPRFLMVSLFFRKPCVQAIVYTKIYLYGLLVLKNICTDSLRIHLPEIESTTISDFQDTYSTNGQKTHLVDISENWGSFVILKEFHLQRCLSESFSFFLRMNVTEISYRSLCSIFKTCQIQKTQSPRRVSWVKDRQRERNPRFCPPTLSEFHCFDYFPSTHSNKPRSVVFLERFRTKYSFNLLCTHVFPFLRNPLKGTQKLFWTLSFPLFEFEFLYHSHRNSR</sequence>
<dbReference type="HOGENOM" id="CLU_1116005_0_0_1"/>